<dbReference type="OrthoDB" id="1929810at2"/>
<evidence type="ECO:0000256" key="7">
    <source>
        <dbReference type="SAM" id="SignalP"/>
    </source>
</evidence>
<dbReference type="EMBL" id="QPJT01000019">
    <property type="protein sequence ID" value="RCX12991.1"/>
    <property type="molecule type" value="Genomic_DNA"/>
</dbReference>
<dbReference type="RefSeq" id="WP_114298741.1">
    <property type="nucleotide sequence ID" value="NZ_QPJT01000019.1"/>
</dbReference>
<keyword evidence="4" id="KW-0564">Palmitate</keyword>
<evidence type="ECO:0000313" key="9">
    <source>
        <dbReference type="Proteomes" id="UP000253034"/>
    </source>
</evidence>
<feature type="region of interest" description="Disordered" evidence="6">
    <location>
        <begin position="38"/>
        <end position="57"/>
    </location>
</feature>
<dbReference type="InterPro" id="IPR006059">
    <property type="entry name" value="SBP"/>
</dbReference>
<keyword evidence="1" id="KW-1003">Cell membrane</keyword>
<dbReference type="AlphaFoldDB" id="A0A369AUV9"/>
<feature type="signal peptide" evidence="7">
    <location>
        <begin position="1"/>
        <end position="22"/>
    </location>
</feature>
<evidence type="ECO:0000313" key="8">
    <source>
        <dbReference type="EMBL" id="RCX12991.1"/>
    </source>
</evidence>
<reference evidence="8 9" key="1">
    <citation type="submission" date="2018-07" db="EMBL/GenBank/DDBJ databases">
        <title>Genomic Encyclopedia of Type Strains, Phase IV (KMG-IV): sequencing the most valuable type-strain genomes for metagenomic binning, comparative biology and taxonomic classification.</title>
        <authorList>
            <person name="Goeker M."/>
        </authorList>
    </citation>
    <scope>NUCLEOTIDE SEQUENCE [LARGE SCALE GENOMIC DNA]</scope>
    <source>
        <strain evidence="8 9">DSM 27016</strain>
    </source>
</reference>
<evidence type="ECO:0000256" key="3">
    <source>
        <dbReference type="ARBA" id="ARBA00023136"/>
    </source>
</evidence>
<sequence length="456" mass="51029">MHNSKRLAFVILAMIMVVSLFAGCGTSADNQASQAATSAASTEKSTPESNEKTSQASNEKVTLIWFDSQGAVKSWNDENFKAFEEKNPNIKIDFQVYPDNQWKNIIQTKLSSGSGVPDIVHAPYSDFQSALSAEKNFETLDSEPWVSRLIKPEVLKFNDKIMNFSFDIPVDTAGIVYNKDIFKENNISVPRSYDEFLKACEVIKAKGITPLLIAGKDAWTIQIWQSCALGDYQTRKQPTLSADINSGKQKWADLKVYEDMNAKLLNLVKLGYTNKGVLSDNFDSAVDIMGKKQAAMFIMGEFFIPMAIEKYPDLRLSIFPIPYDNDVYLANQGVSGFGIPKAAVHKKEAKMLFDFLSQPDQLERQHKTKPFIANFKDAKSVDMPEYKKDIMDDYVTPGKICMQANDTIYGETGIDGSGAWQLYQAMLGGKMTPQQVSEEWGKKFADLMKQKGIAGW</sequence>
<evidence type="ECO:0000256" key="6">
    <source>
        <dbReference type="SAM" id="MobiDB-lite"/>
    </source>
</evidence>
<dbReference type="InterPro" id="IPR050490">
    <property type="entry name" value="Bact_solute-bd_prot1"/>
</dbReference>
<dbReference type="Proteomes" id="UP000253034">
    <property type="component" value="Unassembled WGS sequence"/>
</dbReference>
<feature type="chain" id="PRO_5039597911" evidence="7">
    <location>
        <begin position="23"/>
        <end position="456"/>
    </location>
</feature>
<dbReference type="PANTHER" id="PTHR43649">
    <property type="entry name" value="ARABINOSE-BINDING PROTEIN-RELATED"/>
    <property type="match status" value="1"/>
</dbReference>
<keyword evidence="5" id="KW-0449">Lipoprotein</keyword>
<accession>A0A369AUV9</accession>
<evidence type="ECO:0000256" key="5">
    <source>
        <dbReference type="ARBA" id="ARBA00023288"/>
    </source>
</evidence>
<dbReference type="PROSITE" id="PS51257">
    <property type="entry name" value="PROKAR_LIPOPROTEIN"/>
    <property type="match status" value="1"/>
</dbReference>
<protein>
    <submittedName>
        <fullName evidence="8">Raffinose/stachyose/melibiose transport system substrate-binding protein</fullName>
    </submittedName>
</protein>
<evidence type="ECO:0000256" key="1">
    <source>
        <dbReference type="ARBA" id="ARBA00022475"/>
    </source>
</evidence>
<comment type="caution">
    <text evidence="8">The sequence shown here is derived from an EMBL/GenBank/DDBJ whole genome shotgun (WGS) entry which is preliminary data.</text>
</comment>
<evidence type="ECO:0000256" key="2">
    <source>
        <dbReference type="ARBA" id="ARBA00022729"/>
    </source>
</evidence>
<organism evidence="8 9">
    <name type="scientific">Anaerobacterium chartisolvens</name>
    <dbReference type="NCBI Taxonomy" id="1297424"/>
    <lineage>
        <taxon>Bacteria</taxon>
        <taxon>Bacillati</taxon>
        <taxon>Bacillota</taxon>
        <taxon>Clostridia</taxon>
        <taxon>Eubacteriales</taxon>
        <taxon>Oscillospiraceae</taxon>
        <taxon>Anaerobacterium</taxon>
    </lineage>
</organism>
<dbReference type="Pfam" id="PF01547">
    <property type="entry name" value="SBP_bac_1"/>
    <property type="match status" value="1"/>
</dbReference>
<gene>
    <name evidence="8" type="ORF">DFR58_11948</name>
</gene>
<dbReference type="Gene3D" id="3.40.190.10">
    <property type="entry name" value="Periplasmic binding protein-like II"/>
    <property type="match status" value="2"/>
</dbReference>
<name>A0A369AUV9_9FIRM</name>
<dbReference type="PANTHER" id="PTHR43649:SF33">
    <property type="entry name" value="POLYGALACTURONAN_RHAMNOGALACTURONAN-BINDING PROTEIN YTCQ"/>
    <property type="match status" value="1"/>
</dbReference>
<dbReference type="SUPFAM" id="SSF53850">
    <property type="entry name" value="Periplasmic binding protein-like II"/>
    <property type="match status" value="1"/>
</dbReference>
<evidence type="ECO:0000256" key="4">
    <source>
        <dbReference type="ARBA" id="ARBA00023139"/>
    </source>
</evidence>
<keyword evidence="9" id="KW-1185">Reference proteome</keyword>
<proteinExistence type="predicted"/>
<keyword evidence="3" id="KW-0472">Membrane</keyword>
<keyword evidence="2 7" id="KW-0732">Signal</keyword>